<evidence type="ECO:0000256" key="5">
    <source>
        <dbReference type="ARBA" id="ARBA00022989"/>
    </source>
</evidence>
<dbReference type="STRING" id="6689.A0A3R7M9W7"/>
<feature type="transmembrane region" description="Helical" evidence="9">
    <location>
        <begin position="262"/>
        <end position="284"/>
    </location>
</feature>
<comment type="subcellular location">
    <subcellularLocation>
        <location evidence="1">Cell membrane</location>
        <topology evidence="1">Multi-pass membrane protein</topology>
    </subcellularLocation>
</comment>
<evidence type="ECO:0000256" key="3">
    <source>
        <dbReference type="ARBA" id="ARBA00022475"/>
    </source>
</evidence>
<evidence type="ECO:0000259" key="10">
    <source>
        <dbReference type="SMART" id="SM00079"/>
    </source>
</evidence>
<evidence type="ECO:0000256" key="8">
    <source>
        <dbReference type="ARBA" id="ARBA00023180"/>
    </source>
</evidence>
<dbReference type="SUPFAM" id="SSF53850">
    <property type="entry name" value="Periplasmic binding protein-like II"/>
    <property type="match status" value="1"/>
</dbReference>
<organism evidence="11 12">
    <name type="scientific">Penaeus vannamei</name>
    <name type="common">Whiteleg shrimp</name>
    <name type="synonym">Litopenaeus vannamei</name>
    <dbReference type="NCBI Taxonomy" id="6689"/>
    <lineage>
        <taxon>Eukaryota</taxon>
        <taxon>Metazoa</taxon>
        <taxon>Ecdysozoa</taxon>
        <taxon>Arthropoda</taxon>
        <taxon>Crustacea</taxon>
        <taxon>Multicrustacea</taxon>
        <taxon>Malacostraca</taxon>
        <taxon>Eumalacostraca</taxon>
        <taxon>Eucarida</taxon>
        <taxon>Decapoda</taxon>
        <taxon>Dendrobranchiata</taxon>
        <taxon>Penaeoidea</taxon>
        <taxon>Penaeidae</taxon>
        <taxon>Penaeus</taxon>
    </lineage>
</organism>
<dbReference type="PANTHER" id="PTHR42643">
    <property type="entry name" value="IONOTROPIC RECEPTOR 20A-RELATED"/>
    <property type="match status" value="1"/>
</dbReference>
<sequence>MVFQRANQLTGVWESYTQEFGCRSWAAVVLFVVLCPCVLSLVSRSAPSECTRVTLLDAVTCTLGFLGQQGTSLSFTSAPSRIFFLASFVTTVLLYCHYTSALFSSLAVTANSQPFRDLRGILENGKYRFGFTEGISVENDFKDSSNYLYQQVWQRLVMPPPSGLMHDDVAGLTRVRREKYVHMMDRTNFLYMTTGQCDLEMLPRPLFSYPSGFAFRKRSPYTEVFSRALLGLMDSGVTRKLIETWQPETSVCKSLDVQPLTLTHVFTAFLLIGGGLVLSLIIMAGEILYKNLQESGGVTKREINGKTGDNEIKMMREGGINNDGLRTTNRFTWVDRTRFKKCV</sequence>
<dbReference type="Gene3D" id="3.40.190.10">
    <property type="entry name" value="Periplasmic binding protein-like II"/>
    <property type="match status" value="2"/>
</dbReference>
<dbReference type="Pfam" id="PF00060">
    <property type="entry name" value="Lig_chan"/>
    <property type="match status" value="1"/>
</dbReference>
<evidence type="ECO:0000256" key="7">
    <source>
        <dbReference type="ARBA" id="ARBA00023170"/>
    </source>
</evidence>
<dbReference type="SMART" id="SM00079">
    <property type="entry name" value="PBPe"/>
    <property type="match status" value="1"/>
</dbReference>
<evidence type="ECO:0000256" key="2">
    <source>
        <dbReference type="ARBA" id="ARBA00008685"/>
    </source>
</evidence>
<evidence type="ECO:0000256" key="9">
    <source>
        <dbReference type="SAM" id="Phobius"/>
    </source>
</evidence>
<keyword evidence="5 9" id="KW-1133">Transmembrane helix</keyword>
<keyword evidence="12" id="KW-1185">Reference proteome</keyword>
<comment type="similarity">
    <text evidence="2">Belongs to the glutamate-gated ion channel (TC 1.A.10.1) family.</text>
</comment>
<protein>
    <recommendedName>
        <fullName evidence="10">Ionotropic glutamate receptor C-terminal domain-containing protein</fullName>
    </recommendedName>
</protein>
<dbReference type="GO" id="GO:0015276">
    <property type="term" value="F:ligand-gated monoatomic ion channel activity"/>
    <property type="evidence" value="ECO:0007669"/>
    <property type="project" value="InterPro"/>
</dbReference>
<evidence type="ECO:0000313" key="12">
    <source>
        <dbReference type="Proteomes" id="UP000283509"/>
    </source>
</evidence>
<gene>
    <name evidence="11" type="ORF">C7M84_005401</name>
</gene>
<keyword evidence="7" id="KW-0675">Receptor</keyword>
<dbReference type="GO" id="GO:0050906">
    <property type="term" value="P:detection of stimulus involved in sensory perception"/>
    <property type="evidence" value="ECO:0007669"/>
    <property type="project" value="UniProtKB-ARBA"/>
</dbReference>
<dbReference type="EMBL" id="QCYY01001701">
    <property type="protein sequence ID" value="ROT76012.1"/>
    <property type="molecule type" value="Genomic_DNA"/>
</dbReference>
<dbReference type="OrthoDB" id="6380517at2759"/>
<keyword evidence="4 9" id="KW-0812">Transmembrane</keyword>
<dbReference type="InterPro" id="IPR052192">
    <property type="entry name" value="Insect_Ionotropic_Sensory_Rcpt"/>
</dbReference>
<evidence type="ECO:0000256" key="4">
    <source>
        <dbReference type="ARBA" id="ARBA00022692"/>
    </source>
</evidence>
<proteinExistence type="inferred from homology"/>
<accession>A0A3R7M9W7</accession>
<reference evidence="11 12" key="1">
    <citation type="submission" date="2018-04" db="EMBL/GenBank/DDBJ databases">
        <authorList>
            <person name="Zhang X."/>
            <person name="Yuan J."/>
            <person name="Li F."/>
            <person name="Xiang J."/>
        </authorList>
    </citation>
    <scope>NUCLEOTIDE SEQUENCE [LARGE SCALE GENOMIC DNA]</scope>
    <source>
        <tissue evidence="11">Muscle</tissue>
    </source>
</reference>
<keyword evidence="3" id="KW-1003">Cell membrane</keyword>
<keyword evidence="8" id="KW-0325">Glycoprotein</keyword>
<keyword evidence="6 9" id="KW-0472">Membrane</keyword>
<name>A0A3R7M9W7_PENVA</name>
<dbReference type="AlphaFoldDB" id="A0A3R7M9W7"/>
<feature type="transmembrane region" description="Helical" evidence="9">
    <location>
        <begin position="82"/>
        <end position="103"/>
    </location>
</feature>
<reference evidence="11 12" key="2">
    <citation type="submission" date="2019-01" db="EMBL/GenBank/DDBJ databases">
        <title>The decoding of complex shrimp genome reveals the adaptation for benthos swimmer, frequently molting mechanism and breeding impact on genome.</title>
        <authorList>
            <person name="Sun Y."/>
            <person name="Gao Y."/>
            <person name="Yu Y."/>
        </authorList>
    </citation>
    <scope>NUCLEOTIDE SEQUENCE [LARGE SCALE GENOMIC DNA]</scope>
    <source>
        <tissue evidence="11">Muscle</tissue>
    </source>
</reference>
<feature type="transmembrane region" description="Helical" evidence="9">
    <location>
        <begin position="24"/>
        <end position="42"/>
    </location>
</feature>
<feature type="domain" description="Ionotropic glutamate receptor C-terminal" evidence="10">
    <location>
        <begin position="40"/>
        <end position="248"/>
    </location>
</feature>
<evidence type="ECO:0000256" key="6">
    <source>
        <dbReference type="ARBA" id="ARBA00023136"/>
    </source>
</evidence>
<dbReference type="PANTHER" id="PTHR42643:SF30">
    <property type="entry name" value="IONOTROPIC RECEPTOR 40A-RELATED"/>
    <property type="match status" value="1"/>
</dbReference>
<dbReference type="InterPro" id="IPR001320">
    <property type="entry name" value="Iontro_rcpt_C"/>
</dbReference>
<evidence type="ECO:0000313" key="11">
    <source>
        <dbReference type="EMBL" id="ROT76012.1"/>
    </source>
</evidence>
<evidence type="ECO:0000256" key="1">
    <source>
        <dbReference type="ARBA" id="ARBA00004651"/>
    </source>
</evidence>
<dbReference type="GO" id="GO:0005886">
    <property type="term" value="C:plasma membrane"/>
    <property type="evidence" value="ECO:0007669"/>
    <property type="project" value="UniProtKB-SubCell"/>
</dbReference>
<dbReference type="Proteomes" id="UP000283509">
    <property type="component" value="Unassembled WGS sequence"/>
</dbReference>
<comment type="caution">
    <text evidence="11">The sequence shown here is derived from an EMBL/GenBank/DDBJ whole genome shotgun (WGS) entry which is preliminary data.</text>
</comment>